<organism evidence="1 2">
    <name type="scientific">Pseudomonas cyclaminis</name>
    <dbReference type="NCBI Taxonomy" id="2781239"/>
    <lineage>
        <taxon>Bacteria</taxon>
        <taxon>Pseudomonadati</taxon>
        <taxon>Pseudomonadota</taxon>
        <taxon>Gammaproteobacteria</taxon>
        <taxon>Pseudomonadales</taxon>
        <taxon>Pseudomonadaceae</taxon>
        <taxon>Pseudomonas</taxon>
    </lineage>
</organism>
<protein>
    <submittedName>
        <fullName evidence="1">Uncharacterized protein</fullName>
    </submittedName>
</protein>
<evidence type="ECO:0000313" key="2">
    <source>
        <dbReference type="Proteomes" id="UP000613075"/>
    </source>
</evidence>
<dbReference type="EMBL" id="JADDUM010000114">
    <property type="protein sequence ID" value="MBE8592252.1"/>
    <property type="molecule type" value="Genomic_DNA"/>
</dbReference>
<gene>
    <name evidence="1" type="ORF">IQK56_15640</name>
</gene>
<sequence length="93" mass="10608">MYRNIPSTLVRFNLHMRRDHVQRLAQLAQCLVKKKGRDVRLAEAIELALVAGLHWKDTDLLDLAMPDQAAPYWLQVGPVRRPGSVIAPRSIEL</sequence>
<reference evidence="1 2" key="1">
    <citation type="submission" date="2020-10" db="EMBL/GenBank/DDBJ databases">
        <title>The draft genomes of Cyclamen pathogen Pseudomonas sp.</title>
        <authorList>
            <person name="Fujikawa T."/>
            <person name="Sawada H."/>
        </authorList>
    </citation>
    <scope>NUCLEOTIDE SEQUENCE [LARGE SCALE GENOMIC DNA]</scope>
    <source>
        <strain evidence="1 2">MAFF 301449</strain>
    </source>
</reference>
<name>A0ABR9STW5_9PSED</name>
<evidence type="ECO:0000313" key="1">
    <source>
        <dbReference type="EMBL" id="MBE8592252.1"/>
    </source>
</evidence>
<comment type="caution">
    <text evidence="1">The sequence shown here is derived from an EMBL/GenBank/DDBJ whole genome shotgun (WGS) entry which is preliminary data.</text>
</comment>
<proteinExistence type="predicted"/>
<dbReference type="Proteomes" id="UP000613075">
    <property type="component" value="Unassembled WGS sequence"/>
</dbReference>
<dbReference type="RefSeq" id="WP_193862924.1">
    <property type="nucleotide sequence ID" value="NZ_JADDUM010000114.1"/>
</dbReference>
<keyword evidence="2" id="KW-1185">Reference proteome</keyword>
<accession>A0ABR9STW5</accession>